<feature type="transmembrane region" description="Helical" evidence="2">
    <location>
        <begin position="15"/>
        <end position="37"/>
    </location>
</feature>
<keyword evidence="1" id="KW-0479">Metal-binding</keyword>
<keyword evidence="5" id="KW-1185">Reference proteome</keyword>
<dbReference type="Gene3D" id="3.30.40.10">
    <property type="entry name" value="Zinc/RING finger domain, C3HC4 (zinc finger)"/>
    <property type="match status" value="1"/>
</dbReference>
<keyword evidence="4" id="KW-0436">Ligase</keyword>
<gene>
    <name evidence="4" type="primary">RHA2A_2</name>
    <name evidence="4" type="ORF">HAX54_030926</name>
</gene>
<evidence type="ECO:0000259" key="3">
    <source>
        <dbReference type="PROSITE" id="PS50089"/>
    </source>
</evidence>
<evidence type="ECO:0000256" key="1">
    <source>
        <dbReference type="PROSITE-ProRule" id="PRU00175"/>
    </source>
</evidence>
<comment type="caution">
    <text evidence="4">The sequence shown here is derived from an EMBL/GenBank/DDBJ whole genome shotgun (WGS) entry which is preliminary data.</text>
</comment>
<name>A0ABS8SBJ0_DATST</name>
<sequence>MGLQNQLTDVSTESIPILLVTLLANCVGNLRSFIFAFRQFIGLSSQLNPIQMEDTLYDAVGSGLAGVVMLAEQLNLNRMFSYTFDEQGDESSCVVCLNRLGDGDHVRKLTCKHVFHKECFDGWLDTLNFNCPICRSPLVSDERVALTQRRVVWDVLAWFSLRVNTLMKLDPVAKQVGGRDISGCKMRRREIEAVL</sequence>
<keyword evidence="2" id="KW-0812">Transmembrane</keyword>
<feature type="domain" description="RING-type" evidence="3">
    <location>
        <begin position="93"/>
        <end position="135"/>
    </location>
</feature>
<evidence type="ECO:0000313" key="4">
    <source>
        <dbReference type="EMBL" id="MCD7456213.1"/>
    </source>
</evidence>
<protein>
    <submittedName>
        <fullName evidence="4">Ubiquitin-protein ligase</fullName>
    </submittedName>
</protein>
<accession>A0ABS8SBJ0</accession>
<evidence type="ECO:0000256" key="2">
    <source>
        <dbReference type="SAM" id="Phobius"/>
    </source>
</evidence>
<dbReference type="Proteomes" id="UP000823775">
    <property type="component" value="Unassembled WGS sequence"/>
</dbReference>
<evidence type="ECO:0000313" key="5">
    <source>
        <dbReference type="Proteomes" id="UP000823775"/>
    </source>
</evidence>
<keyword evidence="1" id="KW-0862">Zinc</keyword>
<organism evidence="4 5">
    <name type="scientific">Datura stramonium</name>
    <name type="common">Jimsonweed</name>
    <name type="synonym">Common thornapple</name>
    <dbReference type="NCBI Taxonomy" id="4076"/>
    <lineage>
        <taxon>Eukaryota</taxon>
        <taxon>Viridiplantae</taxon>
        <taxon>Streptophyta</taxon>
        <taxon>Embryophyta</taxon>
        <taxon>Tracheophyta</taxon>
        <taxon>Spermatophyta</taxon>
        <taxon>Magnoliopsida</taxon>
        <taxon>eudicotyledons</taxon>
        <taxon>Gunneridae</taxon>
        <taxon>Pentapetalae</taxon>
        <taxon>asterids</taxon>
        <taxon>lamiids</taxon>
        <taxon>Solanales</taxon>
        <taxon>Solanaceae</taxon>
        <taxon>Solanoideae</taxon>
        <taxon>Datureae</taxon>
        <taxon>Datura</taxon>
    </lineage>
</organism>
<dbReference type="PANTHER" id="PTHR47662">
    <property type="entry name" value="RING-TYPE DOMAIN-CONTAINING PROTEIN"/>
    <property type="match status" value="1"/>
</dbReference>
<dbReference type="SMART" id="SM00184">
    <property type="entry name" value="RING"/>
    <property type="match status" value="1"/>
</dbReference>
<dbReference type="EMBL" id="JACEIK010000389">
    <property type="protein sequence ID" value="MCD7456213.1"/>
    <property type="molecule type" value="Genomic_DNA"/>
</dbReference>
<keyword evidence="1" id="KW-0863">Zinc-finger</keyword>
<dbReference type="InterPro" id="IPR013083">
    <property type="entry name" value="Znf_RING/FYVE/PHD"/>
</dbReference>
<proteinExistence type="predicted"/>
<keyword evidence="2" id="KW-0472">Membrane</keyword>
<dbReference type="CDD" id="cd23123">
    <property type="entry name" value="RING-H2_RHA2B"/>
    <property type="match status" value="1"/>
</dbReference>
<dbReference type="PANTHER" id="PTHR47662:SF1">
    <property type="entry name" value="RING-TYPE DOMAIN-CONTAINING PROTEIN"/>
    <property type="match status" value="1"/>
</dbReference>
<dbReference type="SUPFAM" id="SSF57850">
    <property type="entry name" value="RING/U-box"/>
    <property type="match status" value="1"/>
</dbReference>
<dbReference type="Pfam" id="PF13639">
    <property type="entry name" value="zf-RING_2"/>
    <property type="match status" value="1"/>
</dbReference>
<reference evidence="4 5" key="1">
    <citation type="journal article" date="2021" name="BMC Genomics">
        <title>Datura genome reveals duplications of psychoactive alkaloid biosynthetic genes and high mutation rate following tissue culture.</title>
        <authorList>
            <person name="Rajewski A."/>
            <person name="Carter-House D."/>
            <person name="Stajich J."/>
            <person name="Litt A."/>
        </authorList>
    </citation>
    <scope>NUCLEOTIDE SEQUENCE [LARGE SCALE GENOMIC DNA]</scope>
    <source>
        <strain evidence="4">AR-01</strain>
    </source>
</reference>
<dbReference type="PROSITE" id="PS50089">
    <property type="entry name" value="ZF_RING_2"/>
    <property type="match status" value="1"/>
</dbReference>
<keyword evidence="2" id="KW-1133">Transmembrane helix</keyword>
<dbReference type="GO" id="GO:0016874">
    <property type="term" value="F:ligase activity"/>
    <property type="evidence" value="ECO:0007669"/>
    <property type="project" value="UniProtKB-KW"/>
</dbReference>
<dbReference type="InterPro" id="IPR001841">
    <property type="entry name" value="Znf_RING"/>
</dbReference>